<sequence length="312" mass="34828">MMVKPKTKGSVQDIRVSFLPIRCTIQPPSRPPTAAPTVTMDFRNKTRPCFQPCDVASSYPKPGALHFAEPQPRVGDPAELRDGGGAVTQHEPEAHGTQNGGERGQISLLLGQESGRIVISTLLIQQPPSLGLDVHAERSDPSPHEDGQSVFSTAVSEEMLERTKRRSTVVDFSDWLVAVRDQRFLKPKLDPDKIIRSKAAEQKGKKAMERFEYEEALFWFSKAIYLQPQQTELYVNQGEAYIQLCDFQSAADSYNKANFLDPEAFNTRLSFIYNMQCWSDLVLVSPGSGLTWFRSHLVPVSPGSGLTWFLAL</sequence>
<dbReference type="SUPFAM" id="SSF48452">
    <property type="entry name" value="TPR-like"/>
    <property type="match status" value="1"/>
</dbReference>
<reference evidence="3 4" key="1">
    <citation type="journal article" date="2018" name="G3 (Bethesda)">
        <title>A High-Quality Reference Genome for the Invasive Mosquitofish Gambusia affinis Using a Chicago Library.</title>
        <authorList>
            <person name="Hoffberg S.L."/>
            <person name="Troendle N.J."/>
            <person name="Glenn T.C."/>
            <person name="Mahmud O."/>
            <person name="Louha S."/>
            <person name="Chalopin D."/>
            <person name="Bennetzen J.L."/>
            <person name="Mauricio R."/>
        </authorList>
    </citation>
    <scope>NUCLEOTIDE SEQUENCE [LARGE SCALE GENOMIC DNA]</scope>
    <source>
        <strain evidence="3">NE01/NJP1002.9</strain>
        <tissue evidence="3">Muscle</tissue>
    </source>
</reference>
<feature type="repeat" description="TPR" evidence="1">
    <location>
        <begin position="197"/>
        <end position="230"/>
    </location>
</feature>
<gene>
    <name evidence="3" type="ORF">CCH79_00016240</name>
</gene>
<evidence type="ECO:0000313" key="4">
    <source>
        <dbReference type="Proteomes" id="UP000250572"/>
    </source>
</evidence>
<accession>A0A315VP28</accession>
<dbReference type="PROSITE" id="PS50005">
    <property type="entry name" value="TPR"/>
    <property type="match status" value="2"/>
</dbReference>
<proteinExistence type="predicted"/>
<keyword evidence="1" id="KW-0802">TPR repeat</keyword>
<evidence type="ECO:0000256" key="1">
    <source>
        <dbReference type="PROSITE-ProRule" id="PRU00339"/>
    </source>
</evidence>
<keyword evidence="4" id="KW-1185">Reference proteome</keyword>
<dbReference type="SMART" id="SM00028">
    <property type="entry name" value="TPR"/>
    <property type="match status" value="2"/>
</dbReference>
<dbReference type="InterPro" id="IPR019734">
    <property type="entry name" value="TPR_rpt"/>
</dbReference>
<organism evidence="3 4">
    <name type="scientific">Gambusia affinis</name>
    <name type="common">Western mosquitofish</name>
    <name type="synonym">Heterandria affinis</name>
    <dbReference type="NCBI Taxonomy" id="33528"/>
    <lineage>
        <taxon>Eukaryota</taxon>
        <taxon>Metazoa</taxon>
        <taxon>Chordata</taxon>
        <taxon>Craniata</taxon>
        <taxon>Vertebrata</taxon>
        <taxon>Euteleostomi</taxon>
        <taxon>Actinopterygii</taxon>
        <taxon>Neopterygii</taxon>
        <taxon>Teleostei</taxon>
        <taxon>Neoteleostei</taxon>
        <taxon>Acanthomorphata</taxon>
        <taxon>Ovalentaria</taxon>
        <taxon>Atherinomorphae</taxon>
        <taxon>Cyprinodontiformes</taxon>
        <taxon>Poeciliidae</taxon>
        <taxon>Poeciliinae</taxon>
        <taxon>Gambusia</taxon>
    </lineage>
</organism>
<evidence type="ECO:0000313" key="3">
    <source>
        <dbReference type="EMBL" id="PWA24192.1"/>
    </source>
</evidence>
<comment type="caution">
    <text evidence="3">The sequence shown here is derived from an EMBL/GenBank/DDBJ whole genome shotgun (WGS) entry which is preliminary data.</text>
</comment>
<dbReference type="AlphaFoldDB" id="A0A315VP28"/>
<dbReference type="PANTHER" id="PTHR45153:SF1">
    <property type="entry name" value="TETRATRICOPEPTIDE REPEAT PROTEIN 16"/>
    <property type="match status" value="1"/>
</dbReference>
<dbReference type="InterPro" id="IPR011990">
    <property type="entry name" value="TPR-like_helical_dom_sf"/>
</dbReference>
<protein>
    <submittedName>
        <fullName evidence="3">Uncharacterized protein</fullName>
    </submittedName>
</protein>
<dbReference type="Gene3D" id="1.25.40.10">
    <property type="entry name" value="Tetratricopeptide repeat domain"/>
    <property type="match status" value="1"/>
</dbReference>
<dbReference type="Proteomes" id="UP000250572">
    <property type="component" value="Unassembled WGS sequence"/>
</dbReference>
<feature type="repeat" description="TPR" evidence="1">
    <location>
        <begin position="231"/>
        <end position="264"/>
    </location>
</feature>
<dbReference type="EMBL" id="NHOQ01001472">
    <property type="protein sequence ID" value="PWA24192.1"/>
    <property type="molecule type" value="Genomic_DNA"/>
</dbReference>
<dbReference type="PANTHER" id="PTHR45153">
    <property type="entry name" value="TETRATRICOPEPTIDE REPEAT PROTEIN 16"/>
    <property type="match status" value="1"/>
</dbReference>
<evidence type="ECO:0000256" key="2">
    <source>
        <dbReference type="SAM" id="MobiDB-lite"/>
    </source>
</evidence>
<feature type="region of interest" description="Disordered" evidence="2">
    <location>
        <begin position="68"/>
        <end position="102"/>
    </location>
</feature>
<name>A0A315VP28_GAMAF</name>